<organism evidence="2 3">
    <name type="scientific">Pyronema omphalodes (strain CBS 100304)</name>
    <name type="common">Pyronema confluens</name>
    <dbReference type="NCBI Taxonomy" id="1076935"/>
    <lineage>
        <taxon>Eukaryota</taxon>
        <taxon>Fungi</taxon>
        <taxon>Dikarya</taxon>
        <taxon>Ascomycota</taxon>
        <taxon>Pezizomycotina</taxon>
        <taxon>Pezizomycetes</taxon>
        <taxon>Pezizales</taxon>
        <taxon>Pyronemataceae</taxon>
        <taxon>Pyronema</taxon>
    </lineage>
</organism>
<evidence type="ECO:0000256" key="1">
    <source>
        <dbReference type="SAM" id="MobiDB-lite"/>
    </source>
</evidence>
<name>U4LCW0_PYROM</name>
<protein>
    <submittedName>
        <fullName evidence="2">Uncharacterized protein</fullName>
    </submittedName>
</protein>
<evidence type="ECO:0000313" key="3">
    <source>
        <dbReference type="Proteomes" id="UP000018144"/>
    </source>
</evidence>
<keyword evidence="3" id="KW-1185">Reference proteome</keyword>
<sequence>MLLQIVARVVTSRVSRTPHCPAGTSKWASKSSQHFRRPRTYARAK</sequence>
<dbReference type="Proteomes" id="UP000018144">
    <property type="component" value="Unassembled WGS sequence"/>
</dbReference>
<gene>
    <name evidence="2" type="ORF">PCON_11847</name>
</gene>
<evidence type="ECO:0000313" key="2">
    <source>
        <dbReference type="EMBL" id="CCX12253.1"/>
    </source>
</evidence>
<accession>U4LCW0</accession>
<dbReference type="EMBL" id="HF935685">
    <property type="protein sequence ID" value="CCX12253.1"/>
    <property type="molecule type" value="Genomic_DNA"/>
</dbReference>
<proteinExistence type="predicted"/>
<reference evidence="2 3" key="1">
    <citation type="journal article" date="2013" name="PLoS Genet.">
        <title>The genome and development-dependent transcriptomes of Pyronema confluens: a window into fungal evolution.</title>
        <authorList>
            <person name="Traeger S."/>
            <person name="Altegoer F."/>
            <person name="Freitag M."/>
            <person name="Gabaldon T."/>
            <person name="Kempken F."/>
            <person name="Kumar A."/>
            <person name="Marcet-Houben M."/>
            <person name="Poggeler S."/>
            <person name="Stajich J.E."/>
            <person name="Nowrousian M."/>
        </authorList>
    </citation>
    <scope>NUCLEOTIDE SEQUENCE [LARGE SCALE GENOMIC DNA]</scope>
    <source>
        <strain evidence="3">CBS 100304</strain>
        <tissue evidence="2">Vegetative mycelium</tissue>
    </source>
</reference>
<feature type="region of interest" description="Disordered" evidence="1">
    <location>
        <begin position="16"/>
        <end position="45"/>
    </location>
</feature>
<feature type="compositionally biased region" description="Basic residues" evidence="1">
    <location>
        <begin position="33"/>
        <end position="45"/>
    </location>
</feature>
<dbReference type="AlphaFoldDB" id="U4LCW0"/>